<dbReference type="InterPro" id="IPR029401">
    <property type="entry name" value="Nudix_N"/>
</dbReference>
<dbReference type="PROSITE" id="PS00893">
    <property type="entry name" value="NUDIX_BOX"/>
    <property type="match status" value="1"/>
</dbReference>
<dbReference type="PANTHER" id="PTHR43222">
    <property type="entry name" value="NUDIX HYDROLASE 23"/>
    <property type="match status" value="1"/>
</dbReference>
<dbReference type="PANTHER" id="PTHR43222:SF2">
    <property type="entry name" value="NUDIX HYDROLASE 23, CHLOROPLASTIC"/>
    <property type="match status" value="1"/>
</dbReference>
<dbReference type="OrthoDB" id="5417595at2"/>
<dbReference type="STRING" id="1317117.ATO7_15912"/>
<proteinExistence type="predicted"/>
<feature type="domain" description="Nudix hydrolase" evidence="3">
    <location>
        <begin position="36"/>
        <end position="159"/>
    </location>
</feature>
<evidence type="ECO:0000256" key="1">
    <source>
        <dbReference type="ARBA" id="ARBA00001946"/>
    </source>
</evidence>
<dbReference type="Pfam" id="PF00293">
    <property type="entry name" value="NUDIX"/>
    <property type="match status" value="1"/>
</dbReference>
<evidence type="ECO:0000259" key="3">
    <source>
        <dbReference type="PROSITE" id="PS51462"/>
    </source>
</evidence>
<dbReference type="RefSeq" id="WP_083563427.1">
    <property type="nucleotide sequence ID" value="NZ_AQQV01000005.1"/>
</dbReference>
<evidence type="ECO:0000313" key="4">
    <source>
        <dbReference type="EMBL" id="ORE85284.1"/>
    </source>
</evidence>
<comment type="cofactor">
    <cofactor evidence="1">
        <name>Mg(2+)</name>
        <dbReference type="ChEBI" id="CHEBI:18420"/>
    </cofactor>
</comment>
<keyword evidence="2 4" id="KW-0378">Hydrolase</keyword>
<dbReference type="Gene3D" id="2.20.70.10">
    <property type="match status" value="1"/>
</dbReference>
<keyword evidence="5" id="KW-1185">Reference proteome</keyword>
<dbReference type="InterPro" id="IPR015797">
    <property type="entry name" value="NUDIX_hydrolase-like_dom_sf"/>
</dbReference>
<comment type="caution">
    <text evidence="4">The sequence shown here is derived from an EMBL/GenBank/DDBJ whole genome shotgun (WGS) entry which is preliminary data.</text>
</comment>
<dbReference type="SUPFAM" id="SSF55811">
    <property type="entry name" value="Nudix"/>
    <property type="match status" value="1"/>
</dbReference>
<reference evidence="4 5" key="1">
    <citation type="submission" date="2013-04" db="EMBL/GenBank/DDBJ databases">
        <title>Oceanococcus atlanticus 22II-S10r2 Genome Sequencing.</title>
        <authorList>
            <person name="Lai Q."/>
            <person name="Li G."/>
            <person name="Shao Z."/>
        </authorList>
    </citation>
    <scope>NUCLEOTIDE SEQUENCE [LARGE SCALE GENOMIC DNA]</scope>
    <source>
        <strain evidence="4 5">22II-S10r2</strain>
    </source>
</reference>
<accession>A0A1Y1SAE4</accession>
<dbReference type="Pfam" id="PF14803">
    <property type="entry name" value="Zn_ribbon_Nudix"/>
    <property type="match status" value="1"/>
</dbReference>
<dbReference type="InterPro" id="IPR020084">
    <property type="entry name" value="NUDIX_hydrolase_CS"/>
</dbReference>
<dbReference type="InterPro" id="IPR000086">
    <property type="entry name" value="NUDIX_hydrolase_dom"/>
</dbReference>
<dbReference type="AlphaFoldDB" id="A0A1Y1SAE4"/>
<evidence type="ECO:0000256" key="2">
    <source>
        <dbReference type="ARBA" id="ARBA00022801"/>
    </source>
</evidence>
<name>A0A1Y1SAE4_9GAMM</name>
<dbReference type="Proteomes" id="UP000192342">
    <property type="component" value="Unassembled WGS sequence"/>
</dbReference>
<organism evidence="4 5">
    <name type="scientific">Oceanococcus atlanticus</name>
    <dbReference type="NCBI Taxonomy" id="1317117"/>
    <lineage>
        <taxon>Bacteria</taxon>
        <taxon>Pseudomonadati</taxon>
        <taxon>Pseudomonadota</taxon>
        <taxon>Gammaproteobacteria</taxon>
        <taxon>Chromatiales</taxon>
        <taxon>Oceanococcaceae</taxon>
        <taxon>Oceanococcus</taxon>
    </lineage>
</organism>
<gene>
    <name evidence="4" type="ORF">ATO7_15912</name>
</gene>
<dbReference type="EMBL" id="AQQV01000005">
    <property type="protein sequence ID" value="ORE85284.1"/>
    <property type="molecule type" value="Genomic_DNA"/>
</dbReference>
<sequence length="186" mass="21306">MKYCAECGGTVEHRIPEGDHLPRFICPSCHTIHYQNPRVITGCLPIWQDKVLMCKRAIEPRYGYWTLPAGFLEIGETVAQGAARETMEEARARVEVRQLFSFINVTYIGQIYTLYLAELLDLDFGPGPESLEVELMSEDQIPWDNLAFPTVKLSLQDYFSDRKTGQYRLHTHDLTTPPWRPGKSKG</sequence>
<protein>
    <submittedName>
        <fullName evidence="4">NUDIX hydrolase</fullName>
    </submittedName>
</protein>
<evidence type="ECO:0000313" key="5">
    <source>
        <dbReference type="Proteomes" id="UP000192342"/>
    </source>
</evidence>
<dbReference type="PROSITE" id="PS51462">
    <property type="entry name" value="NUDIX"/>
    <property type="match status" value="1"/>
</dbReference>
<dbReference type="CDD" id="cd04511">
    <property type="entry name" value="NUDIX_Hydrolase"/>
    <property type="match status" value="1"/>
</dbReference>
<dbReference type="Gene3D" id="3.90.79.10">
    <property type="entry name" value="Nucleoside Triphosphate Pyrophosphohydrolase"/>
    <property type="match status" value="1"/>
</dbReference>
<dbReference type="GO" id="GO:0016787">
    <property type="term" value="F:hydrolase activity"/>
    <property type="evidence" value="ECO:0007669"/>
    <property type="project" value="UniProtKB-KW"/>
</dbReference>